<evidence type="ECO:0000259" key="1">
    <source>
        <dbReference type="Pfam" id="PF00534"/>
    </source>
</evidence>
<feature type="domain" description="Glycosyltransferase subfamily 4-like N-terminal" evidence="2">
    <location>
        <begin position="25"/>
        <end position="179"/>
    </location>
</feature>
<dbReference type="Pfam" id="PF13579">
    <property type="entry name" value="Glyco_trans_4_4"/>
    <property type="match status" value="1"/>
</dbReference>
<organism evidence="3 4">
    <name type="scientific">Butyrivibrio proteoclasticus (strain ATCC 51982 / DSM 14932 / B316)</name>
    <name type="common">Clostridium proteoclasticum</name>
    <dbReference type="NCBI Taxonomy" id="515622"/>
    <lineage>
        <taxon>Bacteria</taxon>
        <taxon>Bacillati</taxon>
        <taxon>Bacillota</taxon>
        <taxon>Clostridia</taxon>
        <taxon>Lachnospirales</taxon>
        <taxon>Lachnospiraceae</taxon>
        <taxon>Butyrivibrio</taxon>
    </lineage>
</organism>
<dbReference type="HOGENOM" id="CLU_009583_8_1_9"/>
<dbReference type="GO" id="GO:0016757">
    <property type="term" value="F:glycosyltransferase activity"/>
    <property type="evidence" value="ECO:0007669"/>
    <property type="project" value="InterPro"/>
</dbReference>
<dbReference type="Gene3D" id="3.40.50.2000">
    <property type="entry name" value="Glycogen Phosphorylase B"/>
    <property type="match status" value="2"/>
</dbReference>
<dbReference type="KEGG" id="bpb:bpr_I0711"/>
<dbReference type="Pfam" id="PF00534">
    <property type="entry name" value="Glycos_transf_1"/>
    <property type="match status" value="1"/>
</dbReference>
<dbReference type="PANTHER" id="PTHR12526">
    <property type="entry name" value="GLYCOSYLTRANSFERASE"/>
    <property type="match status" value="1"/>
</dbReference>
<dbReference type="PANTHER" id="PTHR12526:SF630">
    <property type="entry name" value="GLYCOSYLTRANSFERASE"/>
    <property type="match status" value="1"/>
</dbReference>
<dbReference type="SUPFAM" id="SSF53756">
    <property type="entry name" value="UDP-Glycosyltransferase/glycogen phosphorylase"/>
    <property type="match status" value="1"/>
</dbReference>
<reference evidence="3 4" key="1">
    <citation type="journal article" date="2010" name="PLoS ONE">
        <title>The glycobiome of the rumen bacterium Butyrivibrio proteoclasticus B316(T) highlights adaptation to a polysaccharide-rich environment.</title>
        <authorList>
            <person name="Kelly W.J."/>
            <person name="Leahy S.C."/>
            <person name="Altermann E."/>
            <person name="Yeoman C.J."/>
            <person name="Dunne J.C."/>
            <person name="Kong Z."/>
            <person name="Pacheco D.M."/>
            <person name="Li D."/>
            <person name="Noel S.J."/>
            <person name="Moon C.D."/>
            <person name="Cookson A.L."/>
            <person name="Attwood G.T."/>
        </authorList>
    </citation>
    <scope>NUCLEOTIDE SEQUENCE [LARGE SCALE GENOMIC DNA]</scope>
    <source>
        <strain evidence="4">ATCC 51982 / DSM 14932 / B316</strain>
    </source>
</reference>
<dbReference type="STRING" id="515622.bpr_I0711"/>
<keyword evidence="4" id="KW-1185">Reference proteome</keyword>
<feature type="domain" description="Glycosyl transferase family 1" evidence="1">
    <location>
        <begin position="197"/>
        <end position="350"/>
    </location>
</feature>
<dbReference type="CDD" id="cd03808">
    <property type="entry name" value="GT4_CapM-like"/>
    <property type="match status" value="1"/>
</dbReference>
<dbReference type="AlphaFoldDB" id="E0S0X9"/>
<dbReference type="InterPro" id="IPR001296">
    <property type="entry name" value="Glyco_trans_1"/>
</dbReference>
<dbReference type="eggNOG" id="COG0438">
    <property type="taxonomic scope" value="Bacteria"/>
</dbReference>
<sequence length="373" mass="42892">MRRVKDTKKILMIGNCYTSIVHFRRELIQELVSSGYDVWMAFPNHSHGEQENGEESSKELGCKFVELYIDRRSTRISKEIALLRRIFQLLREIRPDCTLLFTIKPNIYGGVASIFLRVPFIVNITGLGSGINDSLRGKLLLRSYISICNRANRVFFQNTHDMELFRKRGLSNPKTDLLPGSGVNLSRYSFADYPCGDNTVFLYDARIMREKGIDEYLYVASMYKDRSDIQFYVCGDCEDDYSSILSELVENKTIKYFGRVSDVRPLIKECNCIVIPSFYNEGVSNCLLEAASCGRPIVTTDHAGCREVVDDGVTGFLVKPADKENLKRIIEKFIDMPAKERKEMGKQAREKMEREFSREIVVNMYMKAIKEII</sequence>
<dbReference type="Proteomes" id="UP000001299">
    <property type="component" value="Chromosome 1"/>
</dbReference>
<gene>
    <name evidence="3" type="ordered locus">bpr_I0711</name>
</gene>
<keyword evidence="3" id="KW-0808">Transferase</keyword>
<protein>
    <submittedName>
        <fullName evidence="3">Glycosyl transferase GT4 family</fullName>
    </submittedName>
</protein>
<dbReference type="RefSeq" id="WP_013280110.1">
    <property type="nucleotide sequence ID" value="NC_014387.1"/>
</dbReference>
<proteinExistence type="predicted"/>
<evidence type="ECO:0000313" key="4">
    <source>
        <dbReference type="Proteomes" id="UP000001299"/>
    </source>
</evidence>
<accession>E0S0X9</accession>
<dbReference type="EMBL" id="CP001810">
    <property type="protein sequence ID" value="ADL33454.1"/>
    <property type="molecule type" value="Genomic_DNA"/>
</dbReference>
<dbReference type="InterPro" id="IPR028098">
    <property type="entry name" value="Glyco_trans_4-like_N"/>
</dbReference>
<dbReference type="CAZy" id="GT4">
    <property type="family name" value="Glycosyltransferase Family 4"/>
</dbReference>
<evidence type="ECO:0000313" key="3">
    <source>
        <dbReference type="EMBL" id="ADL33454.1"/>
    </source>
</evidence>
<name>E0S0X9_BUTPB</name>
<evidence type="ECO:0000259" key="2">
    <source>
        <dbReference type="Pfam" id="PF13579"/>
    </source>
</evidence>